<keyword evidence="2" id="KW-0456">Lyase</keyword>
<accession>A0AA97I484</accession>
<dbReference type="GO" id="GO:0016832">
    <property type="term" value="F:aldehyde-lyase activity"/>
    <property type="evidence" value="ECO:0007669"/>
    <property type="project" value="TreeGrafter"/>
</dbReference>
<evidence type="ECO:0000313" key="4">
    <source>
        <dbReference type="EMBL" id="WOF16066.1"/>
    </source>
</evidence>
<evidence type="ECO:0000313" key="5">
    <source>
        <dbReference type="Proteomes" id="UP001301797"/>
    </source>
</evidence>
<keyword evidence="1" id="KW-0479">Metal-binding</keyword>
<dbReference type="EMBL" id="CP043875">
    <property type="protein sequence ID" value="WOF16066.1"/>
    <property type="molecule type" value="Genomic_DNA"/>
</dbReference>
<keyword evidence="5" id="KW-1185">Reference proteome</keyword>
<dbReference type="Pfam" id="PF00596">
    <property type="entry name" value="Aldolase_II"/>
    <property type="match status" value="1"/>
</dbReference>
<organism evidence="4 5">
    <name type="scientific">Methanochimaera problematica</name>
    <dbReference type="NCBI Taxonomy" id="2609417"/>
    <lineage>
        <taxon>Archaea</taxon>
        <taxon>Methanobacteriati</taxon>
        <taxon>Methanobacteriota</taxon>
        <taxon>Stenosarchaea group</taxon>
        <taxon>Methanomicrobia</taxon>
        <taxon>Methanomicrobiales</taxon>
        <taxon>Methanomicrobiaceae</taxon>
        <taxon>Methanochimaera</taxon>
    </lineage>
</organism>
<dbReference type="InterPro" id="IPR001303">
    <property type="entry name" value="Aldolase_II/adducin_N"/>
</dbReference>
<reference evidence="4 5" key="1">
    <citation type="submission" date="2019-09" db="EMBL/GenBank/DDBJ databases">
        <title>The complete genome of Methanoplanus sp. FWC-SCC4.</title>
        <authorList>
            <person name="Chen S.-C."/>
            <person name="Zhou Y.-Z."/>
            <person name="Lai M.-C."/>
        </authorList>
    </citation>
    <scope>NUCLEOTIDE SEQUENCE [LARGE SCALE GENOMIC DNA]</scope>
    <source>
        <strain evidence="4 5">FWC-SCC4</strain>
    </source>
</reference>
<gene>
    <name evidence="4" type="ORF">F1737_04770</name>
</gene>
<dbReference type="NCBIfam" id="NF006413">
    <property type="entry name" value="PRK08660.1"/>
    <property type="match status" value="1"/>
</dbReference>
<dbReference type="GeneID" id="85229465"/>
<dbReference type="InterPro" id="IPR036409">
    <property type="entry name" value="Aldolase_II/adducin_N_sf"/>
</dbReference>
<evidence type="ECO:0000256" key="1">
    <source>
        <dbReference type="ARBA" id="ARBA00022723"/>
    </source>
</evidence>
<dbReference type="GO" id="GO:0046872">
    <property type="term" value="F:metal ion binding"/>
    <property type="evidence" value="ECO:0007669"/>
    <property type="project" value="UniProtKB-KW"/>
</dbReference>
<proteinExistence type="predicted"/>
<dbReference type="AlphaFoldDB" id="A0AA97I484"/>
<evidence type="ECO:0000259" key="3">
    <source>
        <dbReference type="SMART" id="SM01007"/>
    </source>
</evidence>
<dbReference type="PANTHER" id="PTHR22789:SF0">
    <property type="entry name" value="3-OXO-TETRONATE 4-PHOSPHATE DECARBOXYLASE-RELATED"/>
    <property type="match status" value="1"/>
</dbReference>
<dbReference type="Proteomes" id="UP001301797">
    <property type="component" value="Chromosome"/>
</dbReference>
<dbReference type="GO" id="GO:0019323">
    <property type="term" value="P:pentose catabolic process"/>
    <property type="evidence" value="ECO:0007669"/>
    <property type="project" value="TreeGrafter"/>
</dbReference>
<dbReference type="PANTHER" id="PTHR22789">
    <property type="entry name" value="FUCULOSE PHOSPHATE ALDOLASE"/>
    <property type="match status" value="1"/>
</dbReference>
<feature type="domain" description="Class II aldolase/adducin N-terminal" evidence="3">
    <location>
        <begin position="4"/>
        <end position="171"/>
    </location>
</feature>
<dbReference type="SUPFAM" id="SSF53639">
    <property type="entry name" value="AraD/HMP-PK domain-like"/>
    <property type="match status" value="1"/>
</dbReference>
<evidence type="ECO:0000256" key="2">
    <source>
        <dbReference type="ARBA" id="ARBA00023239"/>
    </source>
</evidence>
<name>A0AA97I484_9EURY</name>
<dbReference type="InterPro" id="IPR050197">
    <property type="entry name" value="Aldolase_class_II_sugar_metab"/>
</dbReference>
<dbReference type="Gene3D" id="3.40.225.10">
    <property type="entry name" value="Class II aldolase/adducin N-terminal domain"/>
    <property type="match status" value="1"/>
</dbReference>
<dbReference type="GO" id="GO:0005829">
    <property type="term" value="C:cytosol"/>
    <property type="evidence" value="ECO:0007669"/>
    <property type="project" value="TreeGrafter"/>
</dbReference>
<sequence length="181" mass="19448">MQNKEFEIIGKRLFTEGLVGGNFGNMSIRSKNGFYVTPSGSYLDEPCDLKFVSDDGKPESGSSSEWRVHYKAYSMTDASAIVHAHPAMSVAASFYFDEIVPIDSEGKMLCPIIPVVSGEPGTDKLAENIGLALKKSPVAIARGHGTFVTGNSLKEAYLMTSIAEHACKIIYLTGGFGGRSL</sequence>
<dbReference type="RefSeq" id="WP_317137641.1">
    <property type="nucleotide sequence ID" value="NZ_CP043875.1"/>
</dbReference>
<dbReference type="KEGG" id="mefw:F1737_04770"/>
<dbReference type="SMART" id="SM01007">
    <property type="entry name" value="Aldolase_II"/>
    <property type="match status" value="1"/>
</dbReference>
<protein>
    <submittedName>
        <fullName evidence="4">Aldolase</fullName>
    </submittedName>
</protein>